<gene>
    <name evidence="2" type="ORF">A2Y83_01685</name>
</gene>
<proteinExistence type="predicted"/>
<comment type="caution">
    <text evidence="2">The sequence shown here is derived from an EMBL/GenBank/DDBJ whole genome shotgun (WGS) entry which is preliminary data.</text>
</comment>
<dbReference type="InterPro" id="IPR000594">
    <property type="entry name" value="ThiF_NAD_FAD-bd"/>
</dbReference>
<evidence type="ECO:0000313" key="2">
    <source>
        <dbReference type="EMBL" id="OGF20935.1"/>
    </source>
</evidence>
<dbReference type="SUPFAM" id="SSF69572">
    <property type="entry name" value="Activating enzymes of the ubiquitin-like proteins"/>
    <property type="match status" value="1"/>
</dbReference>
<protein>
    <recommendedName>
        <fullName evidence="1">THIF-type NAD/FAD binding fold domain-containing protein</fullName>
    </recommendedName>
</protein>
<dbReference type="Pfam" id="PF00899">
    <property type="entry name" value="ThiF"/>
    <property type="match status" value="1"/>
</dbReference>
<feature type="domain" description="THIF-type NAD/FAD binding fold" evidence="1">
    <location>
        <begin position="6"/>
        <end position="80"/>
    </location>
</feature>
<sequence length="217" mass="24082">MDNIIEIIHESNPIVNISGVKDMVSEENAEKILSGHDIVLCLVDNMVARVIVHRAAYKMNLPCITMSGAPKHRAIVSTFMPNRVDYETGFGIPTAGKPLDEAAKKVIVSLKKERAEYSAKLGADPGWAKLYISGEREFWAVTPMRTFPTAAFAAQEAINYLVYGEEGIIAKAPDARIYDLEGKVFEDLGIAQSQNVKITEAIVKDVLKPKNKIYRRF</sequence>
<dbReference type="InterPro" id="IPR035985">
    <property type="entry name" value="Ubiquitin-activating_enz"/>
</dbReference>
<dbReference type="EMBL" id="MFFS01000076">
    <property type="protein sequence ID" value="OGF20935.1"/>
    <property type="molecule type" value="Genomic_DNA"/>
</dbReference>
<accession>A0A1F5S2N0</accession>
<name>A0A1F5S2N0_9BACT</name>
<dbReference type="AlphaFoldDB" id="A0A1F5S2N0"/>
<reference evidence="2 3" key="1">
    <citation type="journal article" date="2016" name="Nat. Commun.">
        <title>Thousands of microbial genomes shed light on interconnected biogeochemical processes in an aquifer system.</title>
        <authorList>
            <person name="Anantharaman K."/>
            <person name="Brown C.T."/>
            <person name="Hug L.A."/>
            <person name="Sharon I."/>
            <person name="Castelle C.J."/>
            <person name="Probst A.J."/>
            <person name="Thomas B.C."/>
            <person name="Singh A."/>
            <person name="Wilkins M.J."/>
            <person name="Karaoz U."/>
            <person name="Brodie E.L."/>
            <person name="Williams K.H."/>
            <person name="Hubbard S.S."/>
            <person name="Banfield J.F."/>
        </authorList>
    </citation>
    <scope>NUCLEOTIDE SEQUENCE [LARGE SCALE GENOMIC DNA]</scope>
</reference>
<evidence type="ECO:0000259" key="1">
    <source>
        <dbReference type="Pfam" id="PF00899"/>
    </source>
</evidence>
<dbReference type="GO" id="GO:0008641">
    <property type="term" value="F:ubiquitin-like modifier activating enzyme activity"/>
    <property type="evidence" value="ECO:0007669"/>
    <property type="project" value="InterPro"/>
</dbReference>
<organism evidence="2 3">
    <name type="scientific">Candidatus Falkowbacteria bacterium RBG_13_39_14</name>
    <dbReference type="NCBI Taxonomy" id="1797985"/>
    <lineage>
        <taxon>Bacteria</taxon>
        <taxon>Candidatus Falkowiibacteriota</taxon>
    </lineage>
</organism>
<dbReference type="Proteomes" id="UP000178323">
    <property type="component" value="Unassembled WGS sequence"/>
</dbReference>
<evidence type="ECO:0000313" key="3">
    <source>
        <dbReference type="Proteomes" id="UP000178323"/>
    </source>
</evidence>
<dbReference type="Gene3D" id="3.40.50.720">
    <property type="entry name" value="NAD(P)-binding Rossmann-like Domain"/>
    <property type="match status" value="1"/>
</dbReference>